<feature type="domain" description="Amidohydrolase 3" evidence="1">
    <location>
        <begin position="54"/>
        <end position="536"/>
    </location>
</feature>
<dbReference type="AlphaFoldDB" id="A0A239F107"/>
<gene>
    <name evidence="2" type="ORF">SAMN05444352_10964</name>
</gene>
<keyword evidence="3" id="KW-1185">Reference proteome</keyword>
<dbReference type="InterPro" id="IPR011059">
    <property type="entry name" value="Metal-dep_hydrolase_composite"/>
</dbReference>
<dbReference type="PANTHER" id="PTHR22642:SF2">
    <property type="entry name" value="PROTEIN LONG AFTER FAR-RED 3"/>
    <property type="match status" value="1"/>
</dbReference>
<dbReference type="STRING" id="1215104.GCA_000730585_00807"/>
<evidence type="ECO:0000313" key="2">
    <source>
        <dbReference type="EMBL" id="SNS50517.1"/>
    </source>
</evidence>
<dbReference type="SUPFAM" id="SSF51556">
    <property type="entry name" value="Metallo-dependent hydrolases"/>
    <property type="match status" value="1"/>
</dbReference>
<dbReference type="CDD" id="cd01300">
    <property type="entry name" value="YtcJ_like"/>
    <property type="match status" value="1"/>
</dbReference>
<proteinExistence type="predicted"/>
<dbReference type="Gene3D" id="3.20.20.140">
    <property type="entry name" value="Metal-dependent hydrolases"/>
    <property type="match status" value="1"/>
</dbReference>
<name>A0A239F107_9PSED</name>
<dbReference type="InterPro" id="IPR033932">
    <property type="entry name" value="YtcJ-like"/>
</dbReference>
<dbReference type="Gene3D" id="2.30.40.10">
    <property type="entry name" value="Urease, subunit C, domain 1"/>
    <property type="match status" value="1"/>
</dbReference>
<dbReference type="SUPFAM" id="SSF51338">
    <property type="entry name" value="Composite domain of metallo-dependent hydrolases"/>
    <property type="match status" value="1"/>
</dbReference>
<evidence type="ECO:0000313" key="3">
    <source>
        <dbReference type="Proteomes" id="UP000198407"/>
    </source>
</evidence>
<dbReference type="RefSeq" id="WP_052419539.1">
    <property type="nucleotide sequence ID" value="NZ_FZOL01000009.1"/>
</dbReference>
<reference evidence="3" key="1">
    <citation type="submission" date="2017-06" db="EMBL/GenBank/DDBJ databases">
        <authorList>
            <person name="Varghese N."/>
            <person name="Submissions S."/>
        </authorList>
    </citation>
    <scope>NUCLEOTIDE SEQUENCE [LARGE SCALE GENOMIC DNA]</scope>
    <source>
        <strain evidence="3">DSM 22348</strain>
    </source>
</reference>
<sequence>MPQIPELIITHANIHTMDDHFPRAEAIAIGEGRILAVGSNADIERLAGAATRRIDAGGRLMLPGLQDTHVHFQLSSADLYHNAALYDATTLDELLAIIRDFARANPNKPWIRGVGFSVARFSPEQLTKELLDSVTDGRPALMFASDYHNGWANSAAFEAAGVRPGSPEPENGNYLRLPDGTPKGWLIEDAIWAMSRIAPSYSDADYLEAMTHYSKVFNSRGITGVLDAMVSRNYMKNYQALHDRGDLTLRVRATSKVFAHKPLDEQLRELIDLRNTYQSERVSMHSAKFFLDGVLENGTGVLIEPRHDTGGNAELMFTQDQINEYFAAFDRERFQLHVHSIADGAVRAAVDGIEYAQQQNGKWDARHQLAHLQVVHPADIPRFRDLGILANYQTLWAQPNPEADAIVDAMLGEERIQWSYPIGEFIRQGVTCMVSSDWGVTTFEPFQIMQCAVTRQNPAKGEAGPVHTPQHRISIEDAVKGYTLNAAHAAWRDDCTGSLSVGKYADLILLDRDLFSISPYQIGETQVLLTLLEGREMHRHPTFTA</sequence>
<dbReference type="InterPro" id="IPR032466">
    <property type="entry name" value="Metal_Hydrolase"/>
</dbReference>
<dbReference type="PANTHER" id="PTHR22642">
    <property type="entry name" value="IMIDAZOLONEPROPIONASE"/>
    <property type="match status" value="1"/>
</dbReference>
<organism evidence="2 3">
    <name type="scientific">Pseudomonas japonica</name>
    <dbReference type="NCBI Taxonomy" id="256466"/>
    <lineage>
        <taxon>Bacteria</taxon>
        <taxon>Pseudomonadati</taxon>
        <taxon>Pseudomonadota</taxon>
        <taxon>Gammaproteobacteria</taxon>
        <taxon>Pseudomonadales</taxon>
        <taxon>Pseudomonadaceae</taxon>
        <taxon>Pseudomonas</taxon>
    </lineage>
</organism>
<dbReference type="Proteomes" id="UP000198407">
    <property type="component" value="Unassembled WGS sequence"/>
</dbReference>
<accession>A0A239F107</accession>
<dbReference type="Pfam" id="PF07969">
    <property type="entry name" value="Amidohydro_3"/>
    <property type="match status" value="1"/>
</dbReference>
<dbReference type="Gene3D" id="3.10.310.70">
    <property type="match status" value="1"/>
</dbReference>
<dbReference type="EMBL" id="FZOL01000009">
    <property type="protein sequence ID" value="SNS50517.1"/>
    <property type="molecule type" value="Genomic_DNA"/>
</dbReference>
<dbReference type="InterPro" id="IPR013108">
    <property type="entry name" value="Amidohydro_3"/>
</dbReference>
<dbReference type="GO" id="GO:0016810">
    <property type="term" value="F:hydrolase activity, acting on carbon-nitrogen (but not peptide) bonds"/>
    <property type="evidence" value="ECO:0007669"/>
    <property type="project" value="InterPro"/>
</dbReference>
<protein>
    <recommendedName>
        <fullName evidence="1">Amidohydrolase 3 domain-containing protein</fullName>
    </recommendedName>
</protein>
<evidence type="ECO:0000259" key="1">
    <source>
        <dbReference type="Pfam" id="PF07969"/>
    </source>
</evidence>